<keyword evidence="4" id="KW-1185">Reference proteome</keyword>
<keyword evidence="3" id="KW-0328">Glycosyltransferase</keyword>
<proteinExistence type="predicted"/>
<evidence type="ECO:0000313" key="3">
    <source>
        <dbReference type="EMBL" id="UYM14778.1"/>
    </source>
</evidence>
<dbReference type="GO" id="GO:0016757">
    <property type="term" value="F:glycosyltransferase activity"/>
    <property type="evidence" value="ECO:0007669"/>
    <property type="project" value="UniProtKB-KW"/>
</dbReference>
<dbReference type="PANTHER" id="PTHR12526:SF630">
    <property type="entry name" value="GLYCOSYLTRANSFERASE"/>
    <property type="match status" value="1"/>
</dbReference>
<name>A0ABY6GPU5_9GAMM</name>
<feature type="domain" description="Glycosyltransferase subfamily 4-like N-terminal" evidence="2">
    <location>
        <begin position="15"/>
        <end position="172"/>
    </location>
</feature>
<evidence type="ECO:0000259" key="2">
    <source>
        <dbReference type="Pfam" id="PF13439"/>
    </source>
</evidence>
<dbReference type="EC" id="2.4.-.-" evidence="3"/>
<dbReference type="EMBL" id="CP103300">
    <property type="protein sequence ID" value="UYM14778.1"/>
    <property type="molecule type" value="Genomic_DNA"/>
</dbReference>
<dbReference type="Pfam" id="PF00534">
    <property type="entry name" value="Glycos_transf_1"/>
    <property type="match status" value="1"/>
</dbReference>
<dbReference type="InterPro" id="IPR028098">
    <property type="entry name" value="Glyco_trans_4-like_N"/>
</dbReference>
<dbReference type="RefSeq" id="WP_262596447.1">
    <property type="nucleotide sequence ID" value="NZ_CP103300.1"/>
</dbReference>
<accession>A0ABY6GPU5</accession>
<sequence length="374" mass="40693">MKQPVIAQIAQQLAPGGIETMVLDLQSGADNPEQVHIISLEGTEASLKENWPRLQNIPRLHALNKQPGIQMSTIHQLADLLRSLKVDVVHTHHVGPMLYGGLAAKLAGCGHVHTEHDAWHLANLKRRILVGTFFHLLRPTVIADARLVSQSIQRYIPMFSTEVIMNGISTERFQPGDQSQARHYLGLPTDVPIIGCAARLTPVKSHDILLSAFARLPGHTHLALAGGGELETTLREQAASLGISDRVHFLGVVQNMPLFFQAIDVFCLASQREGLPLSPLEAQSCGRNVVLTDVGGCSEATAPDYGLLVPAGDIDSLSTALQRQLNEGCTDSARLSARTFVKEHGDMKRMIAQYQRFYRHSIGQQGTSGEGCDA</sequence>
<dbReference type="SUPFAM" id="SSF53756">
    <property type="entry name" value="UDP-Glycosyltransferase/glycogen phosphorylase"/>
    <property type="match status" value="1"/>
</dbReference>
<gene>
    <name evidence="3" type="ORF">NX720_18045</name>
</gene>
<organism evidence="3 4">
    <name type="scientific">Endozoicomonas euniceicola</name>
    <dbReference type="NCBI Taxonomy" id="1234143"/>
    <lineage>
        <taxon>Bacteria</taxon>
        <taxon>Pseudomonadati</taxon>
        <taxon>Pseudomonadota</taxon>
        <taxon>Gammaproteobacteria</taxon>
        <taxon>Oceanospirillales</taxon>
        <taxon>Endozoicomonadaceae</taxon>
        <taxon>Endozoicomonas</taxon>
    </lineage>
</organism>
<reference evidence="3" key="1">
    <citation type="submission" date="2022-10" db="EMBL/GenBank/DDBJ databases">
        <title>Completed Genome Sequence of two octocoral isolated bacterium, Endozoicomonas euniceicola EF212T and Endozoicomonas gorgoniicola PS125T.</title>
        <authorList>
            <person name="Chiou Y.-J."/>
            <person name="Chen Y.-H."/>
        </authorList>
    </citation>
    <scope>NUCLEOTIDE SEQUENCE</scope>
    <source>
        <strain evidence="3">EF212</strain>
    </source>
</reference>
<feature type="domain" description="Glycosyl transferase family 1" evidence="1">
    <location>
        <begin position="181"/>
        <end position="328"/>
    </location>
</feature>
<dbReference type="InterPro" id="IPR001296">
    <property type="entry name" value="Glyco_trans_1"/>
</dbReference>
<keyword evidence="3" id="KW-0808">Transferase</keyword>
<evidence type="ECO:0000259" key="1">
    <source>
        <dbReference type="Pfam" id="PF00534"/>
    </source>
</evidence>
<evidence type="ECO:0000313" key="4">
    <source>
        <dbReference type="Proteomes" id="UP001163255"/>
    </source>
</evidence>
<dbReference type="Proteomes" id="UP001163255">
    <property type="component" value="Chromosome"/>
</dbReference>
<dbReference type="Pfam" id="PF13439">
    <property type="entry name" value="Glyco_transf_4"/>
    <property type="match status" value="1"/>
</dbReference>
<protein>
    <submittedName>
        <fullName evidence="3">Glycosyltransferase</fullName>
        <ecNumber evidence="3">2.4.-.-</ecNumber>
    </submittedName>
</protein>
<dbReference type="PANTHER" id="PTHR12526">
    <property type="entry name" value="GLYCOSYLTRANSFERASE"/>
    <property type="match status" value="1"/>
</dbReference>
<dbReference type="Gene3D" id="3.40.50.2000">
    <property type="entry name" value="Glycogen Phosphorylase B"/>
    <property type="match status" value="2"/>
</dbReference>